<dbReference type="Pfam" id="PF13211">
    <property type="entry name" value="DUF4019"/>
    <property type="match status" value="1"/>
</dbReference>
<keyword evidence="3" id="KW-1185">Reference proteome</keyword>
<feature type="signal peptide" evidence="1">
    <location>
        <begin position="1"/>
        <end position="22"/>
    </location>
</feature>
<gene>
    <name evidence="2" type="ORF">D3872_05210</name>
</gene>
<evidence type="ECO:0000313" key="2">
    <source>
        <dbReference type="EMBL" id="RJG22538.1"/>
    </source>
</evidence>
<organism evidence="2 3">
    <name type="scientific">Massilia cavernae</name>
    <dbReference type="NCBI Taxonomy" id="2320864"/>
    <lineage>
        <taxon>Bacteria</taxon>
        <taxon>Pseudomonadati</taxon>
        <taxon>Pseudomonadota</taxon>
        <taxon>Betaproteobacteria</taxon>
        <taxon>Burkholderiales</taxon>
        <taxon>Oxalobacteraceae</taxon>
        <taxon>Telluria group</taxon>
        <taxon>Massilia</taxon>
    </lineage>
</organism>
<dbReference type="Proteomes" id="UP000284006">
    <property type="component" value="Unassembled WGS sequence"/>
</dbReference>
<proteinExistence type="predicted"/>
<dbReference type="AlphaFoldDB" id="A0A418Y609"/>
<dbReference type="InterPro" id="IPR025091">
    <property type="entry name" value="DUF4019"/>
</dbReference>
<protein>
    <submittedName>
        <fullName evidence="2">DUF4019 domain-containing protein</fullName>
    </submittedName>
</protein>
<comment type="caution">
    <text evidence="2">The sequence shown here is derived from an EMBL/GenBank/DDBJ whole genome shotgun (WGS) entry which is preliminary data.</text>
</comment>
<evidence type="ECO:0000256" key="1">
    <source>
        <dbReference type="SAM" id="SignalP"/>
    </source>
</evidence>
<feature type="chain" id="PRO_5019124034" evidence="1">
    <location>
        <begin position="23"/>
        <end position="140"/>
    </location>
</feature>
<evidence type="ECO:0000313" key="3">
    <source>
        <dbReference type="Proteomes" id="UP000284006"/>
    </source>
</evidence>
<sequence>MTMRFAIAVLAASMLVASPARAERASAIHKSQEAAVAWLDLVDSGQYAESWDHAATSFQYAISKPRWSEKVRALRAPLGPVRARRLKWAKYTETLPDLPSGQYVVLEYETRFDNRVSATEKVTPVQDNNGVWKVSSYAID</sequence>
<name>A0A418Y609_9BURK</name>
<reference evidence="2 3" key="1">
    <citation type="submission" date="2018-09" db="EMBL/GenBank/DDBJ databases">
        <authorList>
            <person name="Zhu H."/>
        </authorList>
    </citation>
    <scope>NUCLEOTIDE SEQUENCE [LARGE SCALE GENOMIC DNA]</scope>
    <source>
        <strain evidence="2 3">K1S02-61</strain>
    </source>
</reference>
<keyword evidence="1" id="KW-0732">Signal</keyword>
<dbReference type="OrthoDB" id="21915at2"/>
<dbReference type="EMBL" id="QYUP01000057">
    <property type="protein sequence ID" value="RJG22538.1"/>
    <property type="molecule type" value="Genomic_DNA"/>
</dbReference>
<dbReference type="RefSeq" id="WP_119809793.1">
    <property type="nucleotide sequence ID" value="NZ_QYUP01000057.1"/>
</dbReference>
<accession>A0A418Y609</accession>